<feature type="compositionally biased region" description="Polar residues" evidence="1">
    <location>
        <begin position="700"/>
        <end position="717"/>
    </location>
</feature>
<comment type="caution">
    <text evidence="3">The sequence shown here is derived from an EMBL/GenBank/DDBJ whole genome shotgun (WGS) entry which is preliminary data.</text>
</comment>
<feature type="compositionally biased region" description="Polar residues" evidence="1">
    <location>
        <begin position="757"/>
        <end position="770"/>
    </location>
</feature>
<dbReference type="InterPro" id="IPR052303">
    <property type="entry name" value="CEFIP"/>
</dbReference>
<feature type="compositionally biased region" description="Basic and acidic residues" evidence="1">
    <location>
        <begin position="1287"/>
        <end position="1302"/>
    </location>
</feature>
<name>A0A8T2P6B8_9TELE</name>
<feature type="compositionally biased region" description="Low complexity" evidence="1">
    <location>
        <begin position="532"/>
        <end position="541"/>
    </location>
</feature>
<feature type="compositionally biased region" description="Gly residues" evidence="1">
    <location>
        <begin position="449"/>
        <end position="461"/>
    </location>
</feature>
<feature type="region of interest" description="Disordered" evidence="1">
    <location>
        <begin position="697"/>
        <end position="770"/>
    </location>
</feature>
<feature type="compositionally biased region" description="Polar residues" evidence="1">
    <location>
        <begin position="927"/>
        <end position="937"/>
    </location>
</feature>
<feature type="compositionally biased region" description="Polar residues" evidence="1">
    <location>
        <begin position="833"/>
        <end position="849"/>
    </location>
</feature>
<feature type="region of interest" description="Disordered" evidence="1">
    <location>
        <begin position="281"/>
        <end position="324"/>
    </location>
</feature>
<evidence type="ECO:0000313" key="3">
    <source>
        <dbReference type="EMBL" id="KAG9346821.1"/>
    </source>
</evidence>
<dbReference type="PANTHER" id="PTHR33775:SF1">
    <property type="entry name" value="PROLINE-RICH BASIC PROTEIN 1"/>
    <property type="match status" value="1"/>
</dbReference>
<feature type="region of interest" description="Disordered" evidence="1">
    <location>
        <begin position="223"/>
        <end position="243"/>
    </location>
</feature>
<proteinExistence type="predicted"/>
<keyword evidence="4" id="KW-1185">Reference proteome</keyword>
<feature type="region of interest" description="Disordered" evidence="1">
    <location>
        <begin position="583"/>
        <end position="612"/>
    </location>
</feature>
<gene>
    <name evidence="3" type="ORF">JZ751_007167</name>
</gene>
<evidence type="ECO:0000259" key="2">
    <source>
        <dbReference type="Pfam" id="PF15232"/>
    </source>
</evidence>
<reference evidence="3" key="1">
    <citation type="thesis" date="2021" institute="BYU ScholarsArchive" country="Provo, UT, USA">
        <title>Applications of and Algorithms for Genome Assembly and Genomic Analyses with an Emphasis on Marine Teleosts.</title>
        <authorList>
            <person name="Pickett B.D."/>
        </authorList>
    </citation>
    <scope>NUCLEOTIDE SEQUENCE</scope>
    <source>
        <strain evidence="3">HI-2016</strain>
    </source>
</reference>
<protein>
    <recommendedName>
        <fullName evidence="2">DUF4585 domain-containing protein</fullName>
    </recommendedName>
</protein>
<dbReference type="OrthoDB" id="8943752at2759"/>
<accession>A0A8T2P6B8</accession>
<feature type="region of interest" description="Disordered" evidence="1">
    <location>
        <begin position="519"/>
        <end position="571"/>
    </location>
</feature>
<feature type="region of interest" description="Disordered" evidence="1">
    <location>
        <begin position="921"/>
        <end position="944"/>
    </location>
</feature>
<dbReference type="InterPro" id="IPR027838">
    <property type="entry name" value="DUF4585"/>
</dbReference>
<feature type="compositionally biased region" description="Low complexity" evidence="1">
    <location>
        <begin position="786"/>
        <end position="797"/>
    </location>
</feature>
<dbReference type="PANTHER" id="PTHR33775">
    <property type="entry name" value="CARDIAC-ENRICHED FHL2-INTERACTING PROTEIN-RELATED"/>
    <property type="match status" value="1"/>
</dbReference>
<feature type="compositionally biased region" description="Basic and acidic residues" evidence="1">
    <location>
        <begin position="465"/>
        <end position="482"/>
    </location>
</feature>
<dbReference type="Pfam" id="PF15232">
    <property type="entry name" value="DUF4585"/>
    <property type="match status" value="1"/>
</dbReference>
<feature type="region of interest" description="Disordered" evidence="1">
    <location>
        <begin position="446"/>
        <end position="500"/>
    </location>
</feature>
<feature type="compositionally biased region" description="Polar residues" evidence="1">
    <location>
        <begin position="489"/>
        <end position="500"/>
    </location>
</feature>
<dbReference type="EMBL" id="JAFBMS010000015">
    <property type="protein sequence ID" value="KAG9346821.1"/>
    <property type="molecule type" value="Genomic_DNA"/>
</dbReference>
<feature type="domain" description="DUF4585" evidence="2">
    <location>
        <begin position="1369"/>
        <end position="1435"/>
    </location>
</feature>
<feature type="compositionally biased region" description="Polar residues" evidence="1">
    <location>
        <begin position="223"/>
        <end position="232"/>
    </location>
</feature>
<feature type="region of interest" description="Disordered" evidence="1">
    <location>
        <begin position="999"/>
        <end position="1028"/>
    </location>
</feature>
<organism evidence="3 4">
    <name type="scientific">Albula glossodonta</name>
    <name type="common">roundjaw bonefish</name>
    <dbReference type="NCBI Taxonomy" id="121402"/>
    <lineage>
        <taxon>Eukaryota</taxon>
        <taxon>Metazoa</taxon>
        <taxon>Chordata</taxon>
        <taxon>Craniata</taxon>
        <taxon>Vertebrata</taxon>
        <taxon>Euteleostomi</taxon>
        <taxon>Actinopterygii</taxon>
        <taxon>Neopterygii</taxon>
        <taxon>Teleostei</taxon>
        <taxon>Albuliformes</taxon>
        <taxon>Albulidae</taxon>
        <taxon>Albula</taxon>
    </lineage>
</organism>
<dbReference type="Proteomes" id="UP000824540">
    <property type="component" value="Unassembled WGS sequence"/>
</dbReference>
<feature type="region of interest" description="Disordered" evidence="1">
    <location>
        <begin position="17"/>
        <end position="36"/>
    </location>
</feature>
<feature type="compositionally biased region" description="Basic and acidic residues" evidence="1">
    <location>
        <begin position="1012"/>
        <end position="1028"/>
    </location>
</feature>
<feature type="region of interest" description="Disordered" evidence="1">
    <location>
        <begin position="1287"/>
        <end position="1346"/>
    </location>
</feature>
<sequence length="1451" mass="157445">MLQAESDQHLLLTVTPHHSISRSPTGPLPTGAGGVGGGRYVSVKGIEEGRRELPDCELPESVSQFGLHWTLTIRAAAGLAQISRDKPGGRTLCTRVMQDPASQTRARTEVMEVVSEDGEGGGVPFLHAGVRLRYSDAPDTAVEFHTDSQSQDITMALEWMAMRAPFGGDSDLDLDPPIFCSSSTCGPLAQTGVGDPLLVDDAASESSGSYHTALCSDQLSDNSETFQDSMLNPSPEPTDDALSLHPRKIIPCSRAGGKTGCELPMAADLSPKLKDRAISHEHRETDLSPEPNTTDKSSKPLSIAPPSEISGPEMSSTPKATAIPPEPLTCRLMEHPHCTLNSAILPEHNHPDPLLDPAPKRVGIGLVLRTCDRDWRKTSSGLTDHCSPLQPSFTSQLILTAPKRAPWAKDNSLRQLGKVSETPRESPCEHPVDWRAVSRLRDRWPSRARGGGLLEGEGEGAGQRSRGEASGRREQTELSLRDRNRKAGASSSPGLTATETQSGMSACCYSERLPATQQQQQEGQQNCHRRGQGSQQGIQQGPTKPRAAAQESNDNGENTSMESELDEADSEVKQLTDLAFKSLSAPPPVDYLDVRDSSCRSSADASQGSVENDPVAAAWSAYAELHGSASGGSDCDNLFQPWRLADGKNEDNEDDDGESFATGVFECVDVALESREEVQRGAGPKTVPKRQIQLRRCNTDDSQASESGEFAAQTSPPQHRKPKSIYLRQHSTPATVQEGSYKAGAISPAGSRKQRLQKSLSLDETSTKTKMASSLIKNVLSKKMQSELQIQQHQSQEGDISPSQPTPVRETQKTKVSHSYLCSNLPLGRRWSTESQPHQADSDSQGRSLQQHERLSAKTHLKPFRKHSFSAFQSATERPTDSHSNRAERLGLQPETWEKLITGEWGRQLAGGEPSEICPGDSAKVSAGSTTNTQAKTSGAKEDRQAIPRIHKQRSLFLPEPPKIALASCAKEEKKGNSTCLPPDLEIGVVAEAVRPRSDEIPAGKEIQGGRGEAKWEGETRNREDSERGLALAPLHRVRDMRKLVKSTYNLSFNSNDAVAPGHRHMFREQGDKPFVALRQGAVIGIKNNKFGPGWSGKKHPEKKMQASKCTSVIAPAEESCTLCVGPSCHGNVRILPLSHDKKPSAQPIEVNTHSLLEPAPRLPKVPHNTQKLQVKTTSAKKPAVTTGYNHQLTKLTQATECCLPKSAMLPTSNCKEQLQKPREQTVASTNKHQQVPVATVAAPACFQAVSFQAPNPGPVQVPAPQPIPCLPIQASCPALLVQPHSEETRQPLPDQLRDGHGAPHHSPPQPPELPEGEPERGRSRSPHRSPQEVQPPYPCSTQEPTSMLTTELAGKVAGTIKSDGLSFGQSSRRLLLDPETGTCFYMEVPVQPQRKVLFDPESGQYMEIFVPPSAMYPPSITPCPYPYLPSPGFYAPQYLPYSIVTFPQGP</sequence>
<feature type="compositionally biased region" description="Polar residues" evidence="1">
    <location>
        <begin position="729"/>
        <end position="738"/>
    </location>
</feature>
<feature type="compositionally biased region" description="Polar residues" evidence="1">
    <location>
        <begin position="550"/>
        <end position="562"/>
    </location>
</feature>
<evidence type="ECO:0000256" key="1">
    <source>
        <dbReference type="SAM" id="MobiDB-lite"/>
    </source>
</evidence>
<evidence type="ECO:0000313" key="4">
    <source>
        <dbReference type="Proteomes" id="UP000824540"/>
    </source>
</evidence>
<feature type="region of interest" description="Disordered" evidence="1">
    <location>
        <begin position="786"/>
        <end position="865"/>
    </location>
</feature>